<reference evidence="3" key="1">
    <citation type="submission" date="2023-06" db="EMBL/GenBank/DDBJ databases">
        <title>Survivors Of The Sea: Transcriptome response of Skeletonema marinoi to long-term dormancy.</title>
        <authorList>
            <person name="Pinder M.I.M."/>
            <person name="Kourtchenko O."/>
            <person name="Robertson E.K."/>
            <person name="Larsson T."/>
            <person name="Maumus F."/>
            <person name="Osuna-Cruz C.M."/>
            <person name="Vancaester E."/>
            <person name="Stenow R."/>
            <person name="Vandepoele K."/>
            <person name="Ploug H."/>
            <person name="Bruchert V."/>
            <person name="Godhe A."/>
            <person name="Topel M."/>
        </authorList>
    </citation>
    <scope>NUCLEOTIDE SEQUENCE</scope>
    <source>
        <strain evidence="3">R05AC</strain>
    </source>
</reference>
<dbReference type="Proteomes" id="UP001224775">
    <property type="component" value="Unassembled WGS sequence"/>
</dbReference>
<dbReference type="PANTHER" id="PTHR43268:SF3">
    <property type="entry name" value="RHODANESE-LIKE DOMAIN-CONTAINING PROTEIN 7-RELATED"/>
    <property type="match status" value="1"/>
</dbReference>
<feature type="domain" description="Rhodanese" evidence="2">
    <location>
        <begin position="253"/>
        <end position="382"/>
    </location>
</feature>
<proteinExistence type="predicted"/>
<dbReference type="EMBL" id="JATAAI010000042">
    <property type="protein sequence ID" value="KAK1734007.1"/>
    <property type="molecule type" value="Genomic_DNA"/>
</dbReference>
<dbReference type="Pfam" id="PF17773">
    <property type="entry name" value="UPF0176_N"/>
    <property type="match status" value="1"/>
</dbReference>
<protein>
    <submittedName>
        <fullName evidence="3">Rhodanese-related sulfurtransferase</fullName>
    </submittedName>
</protein>
<feature type="compositionally biased region" description="Low complexity" evidence="1">
    <location>
        <begin position="307"/>
        <end position="322"/>
    </location>
</feature>
<dbReference type="Gene3D" id="3.40.250.10">
    <property type="entry name" value="Rhodanese-like domain"/>
    <property type="match status" value="1"/>
</dbReference>
<gene>
    <name evidence="3" type="ORF">QTG54_015265</name>
</gene>
<sequence length="528" mass="60135">MSSSSSNNQEEQQRTVSEYRILALYRFIPLVTPQTTNQTSTTTQESWDEQTIMKHPERHPQLLQLQSELYATLRRYETRGTLLIAPEGINGTICYPYPPPTAVGNDVDDNDGNNVGEYDKEDDPVKSFISNHPLFGGEGLRTRSSVWKEHQTHDDCDDNNNNKKNSRSDSITSDTTTTQQTNNSRPQQAFQRLKIKIKPEIVTLGLGRPITQNPTTHTPTPTQQQRHTYNQLANPNITKGQYLNTKQWDDAMKDPNVLVIDTRNSYEIDIGSFESAVDPRTRHFSEFPEYLERLAGEYDWSQRDQEQQQQDGDGSNDTSSNEQSIKKKAPPTAIAMFCTGGIRCEKATSYALQSNLFPQNLPIYHLEGGILSYLDDVAKREKQEEEQEGEGSSSTFHGECFVFDKRVALTEGLEPSNKYISCHGCRGPMDRRLLDEVEDGATNYDAGNGTSDLEKKRKEYEQLLMGIRNLPPLTYDSNSQRWYVPGLTCPRCHDGTTRESFERFAQRKEQMEICAREGKSHFQDNGRK</sequence>
<keyword evidence="4" id="KW-1185">Reference proteome</keyword>
<evidence type="ECO:0000256" key="1">
    <source>
        <dbReference type="SAM" id="MobiDB-lite"/>
    </source>
</evidence>
<dbReference type="PROSITE" id="PS50206">
    <property type="entry name" value="RHODANESE_3"/>
    <property type="match status" value="1"/>
</dbReference>
<dbReference type="InterPro" id="IPR040503">
    <property type="entry name" value="TRHO_N"/>
</dbReference>
<dbReference type="InterPro" id="IPR020936">
    <property type="entry name" value="TrhO"/>
</dbReference>
<evidence type="ECO:0000313" key="4">
    <source>
        <dbReference type="Proteomes" id="UP001224775"/>
    </source>
</evidence>
<dbReference type="Gene3D" id="3.30.70.100">
    <property type="match status" value="1"/>
</dbReference>
<dbReference type="SMART" id="SM00450">
    <property type="entry name" value="RHOD"/>
    <property type="match status" value="1"/>
</dbReference>
<evidence type="ECO:0000259" key="2">
    <source>
        <dbReference type="PROSITE" id="PS50206"/>
    </source>
</evidence>
<feature type="compositionally biased region" description="Low complexity" evidence="1">
    <location>
        <begin position="209"/>
        <end position="226"/>
    </location>
</feature>
<comment type="caution">
    <text evidence="3">The sequence shown here is derived from an EMBL/GenBank/DDBJ whole genome shotgun (WGS) entry which is preliminary data.</text>
</comment>
<dbReference type="PANTHER" id="PTHR43268">
    <property type="entry name" value="THIOSULFATE SULFURTRANSFERASE/RHODANESE-LIKE DOMAIN-CONTAINING PROTEIN 2"/>
    <property type="match status" value="1"/>
</dbReference>
<dbReference type="InterPro" id="IPR001763">
    <property type="entry name" value="Rhodanese-like_dom"/>
</dbReference>
<feature type="compositionally biased region" description="Low complexity" evidence="1">
    <location>
        <begin position="168"/>
        <end position="185"/>
    </location>
</feature>
<dbReference type="InterPro" id="IPR036873">
    <property type="entry name" value="Rhodanese-like_dom_sf"/>
</dbReference>
<feature type="region of interest" description="Disordered" evidence="1">
    <location>
        <begin position="151"/>
        <end position="189"/>
    </location>
</feature>
<feature type="region of interest" description="Disordered" evidence="1">
    <location>
        <begin position="207"/>
        <end position="226"/>
    </location>
</feature>
<accession>A0AAD9D4Z6</accession>
<feature type="region of interest" description="Disordered" evidence="1">
    <location>
        <begin position="301"/>
        <end position="328"/>
    </location>
</feature>
<dbReference type="AlphaFoldDB" id="A0AAD9D4Z6"/>
<dbReference type="SUPFAM" id="SSF52821">
    <property type="entry name" value="Rhodanese/Cell cycle control phosphatase"/>
    <property type="match status" value="1"/>
</dbReference>
<name>A0AAD9D4Z6_9STRA</name>
<evidence type="ECO:0000313" key="3">
    <source>
        <dbReference type="EMBL" id="KAK1734007.1"/>
    </source>
</evidence>
<organism evidence="3 4">
    <name type="scientific">Skeletonema marinoi</name>
    <dbReference type="NCBI Taxonomy" id="267567"/>
    <lineage>
        <taxon>Eukaryota</taxon>
        <taxon>Sar</taxon>
        <taxon>Stramenopiles</taxon>
        <taxon>Ochrophyta</taxon>
        <taxon>Bacillariophyta</taxon>
        <taxon>Coscinodiscophyceae</taxon>
        <taxon>Thalassiosirophycidae</taxon>
        <taxon>Thalassiosirales</taxon>
        <taxon>Skeletonemataceae</taxon>
        <taxon>Skeletonema</taxon>
        <taxon>Skeletonema marinoi-dohrnii complex</taxon>
    </lineage>
</organism>